<sequence length="161" mass="17136">QGDQPHAFSPALTATLIETEDALTVAVGDLDEDTARGAVASMAGTLVEQGKRALFGRRGVAGLLDAAGNVIEGVEDLIEDIQDLGLPRRVWAVIDRVGGAAEGAHLDQQRQARELRRQREAAVRAWTHCEWCGHAYADDEAGRADCPTCGGPRGAKPPFLK</sequence>
<protein>
    <submittedName>
        <fullName evidence="1">Uncharacterized protein</fullName>
    </submittedName>
</protein>
<evidence type="ECO:0000313" key="1">
    <source>
        <dbReference type="EMBL" id="GAG12546.1"/>
    </source>
</evidence>
<organism evidence="1">
    <name type="scientific">marine sediment metagenome</name>
    <dbReference type="NCBI Taxonomy" id="412755"/>
    <lineage>
        <taxon>unclassified sequences</taxon>
        <taxon>metagenomes</taxon>
        <taxon>ecological metagenomes</taxon>
    </lineage>
</organism>
<accession>X0WIN6</accession>
<gene>
    <name evidence="1" type="ORF">S01H1_41297</name>
</gene>
<name>X0WIN6_9ZZZZ</name>
<dbReference type="EMBL" id="BARS01026187">
    <property type="protein sequence ID" value="GAG12546.1"/>
    <property type="molecule type" value="Genomic_DNA"/>
</dbReference>
<proteinExistence type="predicted"/>
<reference evidence="1" key="1">
    <citation type="journal article" date="2014" name="Front. Microbiol.">
        <title>High frequency of phylogenetically diverse reductive dehalogenase-homologous genes in deep subseafloor sedimentary metagenomes.</title>
        <authorList>
            <person name="Kawai M."/>
            <person name="Futagami T."/>
            <person name="Toyoda A."/>
            <person name="Takaki Y."/>
            <person name="Nishi S."/>
            <person name="Hori S."/>
            <person name="Arai W."/>
            <person name="Tsubouchi T."/>
            <person name="Morono Y."/>
            <person name="Uchiyama I."/>
            <person name="Ito T."/>
            <person name="Fujiyama A."/>
            <person name="Inagaki F."/>
            <person name="Takami H."/>
        </authorList>
    </citation>
    <scope>NUCLEOTIDE SEQUENCE</scope>
    <source>
        <strain evidence="1">Expedition CK06-06</strain>
    </source>
</reference>
<feature type="non-terminal residue" evidence="1">
    <location>
        <position position="1"/>
    </location>
</feature>
<comment type="caution">
    <text evidence="1">The sequence shown here is derived from an EMBL/GenBank/DDBJ whole genome shotgun (WGS) entry which is preliminary data.</text>
</comment>
<dbReference type="AlphaFoldDB" id="X0WIN6"/>